<gene>
    <name evidence="4" type="ORF">DdX_13123</name>
</gene>
<accession>A0AAD4MUF3</accession>
<proteinExistence type="predicted"/>
<evidence type="ECO:0000256" key="1">
    <source>
        <dbReference type="PROSITE-ProRule" id="PRU00076"/>
    </source>
</evidence>
<evidence type="ECO:0000259" key="3">
    <source>
        <dbReference type="PROSITE" id="PS50026"/>
    </source>
</evidence>
<keyword evidence="5" id="KW-1185">Reference proteome</keyword>
<dbReference type="Gene3D" id="2.10.25.10">
    <property type="entry name" value="Laminin"/>
    <property type="match status" value="1"/>
</dbReference>
<reference evidence="4" key="1">
    <citation type="submission" date="2022-01" db="EMBL/GenBank/DDBJ databases">
        <title>Genome Sequence Resource for Two Populations of Ditylenchus destructor, the Migratory Endoparasitic Phytonematode.</title>
        <authorList>
            <person name="Zhang H."/>
            <person name="Lin R."/>
            <person name="Xie B."/>
        </authorList>
    </citation>
    <scope>NUCLEOTIDE SEQUENCE</scope>
    <source>
        <strain evidence="4">BazhouSP</strain>
    </source>
</reference>
<dbReference type="AlphaFoldDB" id="A0AAD4MUF3"/>
<organism evidence="4 5">
    <name type="scientific">Ditylenchus destructor</name>
    <dbReference type="NCBI Taxonomy" id="166010"/>
    <lineage>
        <taxon>Eukaryota</taxon>
        <taxon>Metazoa</taxon>
        <taxon>Ecdysozoa</taxon>
        <taxon>Nematoda</taxon>
        <taxon>Chromadorea</taxon>
        <taxon>Rhabditida</taxon>
        <taxon>Tylenchina</taxon>
        <taxon>Tylenchomorpha</taxon>
        <taxon>Sphaerularioidea</taxon>
        <taxon>Anguinidae</taxon>
        <taxon>Anguininae</taxon>
        <taxon>Ditylenchus</taxon>
    </lineage>
</organism>
<dbReference type="PROSITE" id="PS01186">
    <property type="entry name" value="EGF_2"/>
    <property type="match status" value="1"/>
</dbReference>
<evidence type="ECO:0000256" key="2">
    <source>
        <dbReference type="SAM" id="Phobius"/>
    </source>
</evidence>
<keyword evidence="2" id="KW-0812">Transmembrane</keyword>
<keyword evidence="1" id="KW-0245">EGF-like domain</keyword>
<keyword evidence="2" id="KW-0472">Membrane</keyword>
<keyword evidence="2" id="KW-1133">Transmembrane helix</keyword>
<evidence type="ECO:0000313" key="5">
    <source>
        <dbReference type="Proteomes" id="UP001201812"/>
    </source>
</evidence>
<evidence type="ECO:0000313" key="4">
    <source>
        <dbReference type="EMBL" id="KAI1706282.1"/>
    </source>
</evidence>
<name>A0AAD4MUF3_9BILA</name>
<sequence length="150" mass="16789">MPMMFLCQNFTLLISITFIYIFLIAEIKSIPDRKLTFLSNAQGLQGPKEVTQENKVCVSSDVCGKDSKLVDLDVSYYCNCDPGFQGQYCEYSSDDSEEKASIRSKYGKFKMKKTVIKAEDNGEFCVTVVTYCINGQAVIDYEPVCAADDS</sequence>
<feature type="disulfide bond" evidence="1">
    <location>
        <begin position="80"/>
        <end position="89"/>
    </location>
</feature>
<feature type="domain" description="EGF-like" evidence="3">
    <location>
        <begin position="53"/>
        <end position="90"/>
    </location>
</feature>
<dbReference type="Proteomes" id="UP001201812">
    <property type="component" value="Unassembled WGS sequence"/>
</dbReference>
<dbReference type="PROSITE" id="PS00022">
    <property type="entry name" value="EGF_1"/>
    <property type="match status" value="1"/>
</dbReference>
<comment type="caution">
    <text evidence="1">Lacks conserved residue(s) required for the propagation of feature annotation.</text>
</comment>
<protein>
    <recommendedName>
        <fullName evidence="3">EGF-like domain-containing protein</fullName>
    </recommendedName>
</protein>
<dbReference type="CDD" id="cd00054">
    <property type="entry name" value="EGF_CA"/>
    <property type="match status" value="1"/>
</dbReference>
<dbReference type="PROSITE" id="PS50026">
    <property type="entry name" value="EGF_3"/>
    <property type="match status" value="1"/>
</dbReference>
<comment type="caution">
    <text evidence="4">The sequence shown here is derived from an EMBL/GenBank/DDBJ whole genome shotgun (WGS) entry which is preliminary data.</text>
</comment>
<keyword evidence="1" id="KW-1015">Disulfide bond</keyword>
<dbReference type="EMBL" id="JAKKPZ010000049">
    <property type="protein sequence ID" value="KAI1706282.1"/>
    <property type="molecule type" value="Genomic_DNA"/>
</dbReference>
<dbReference type="SUPFAM" id="SSF57196">
    <property type="entry name" value="EGF/Laminin"/>
    <property type="match status" value="1"/>
</dbReference>
<feature type="transmembrane region" description="Helical" evidence="2">
    <location>
        <begin position="6"/>
        <end position="25"/>
    </location>
</feature>
<dbReference type="InterPro" id="IPR000742">
    <property type="entry name" value="EGF"/>
</dbReference>